<dbReference type="EMBL" id="BEXD01003888">
    <property type="protein sequence ID" value="GBC03501.1"/>
    <property type="molecule type" value="Genomic_DNA"/>
</dbReference>
<feature type="domain" description="DUF5679" evidence="1">
    <location>
        <begin position="5"/>
        <end position="44"/>
    </location>
</feature>
<name>A0A2Z6RMQ9_9GLOM</name>
<organism evidence="2 3">
    <name type="scientific">Rhizophagus clarus</name>
    <dbReference type="NCBI Taxonomy" id="94130"/>
    <lineage>
        <taxon>Eukaryota</taxon>
        <taxon>Fungi</taxon>
        <taxon>Fungi incertae sedis</taxon>
        <taxon>Mucoromycota</taxon>
        <taxon>Glomeromycotina</taxon>
        <taxon>Glomeromycetes</taxon>
        <taxon>Glomerales</taxon>
        <taxon>Glomeraceae</taxon>
        <taxon>Rhizophagus</taxon>
    </lineage>
</organism>
<dbReference type="Pfam" id="PF18930">
    <property type="entry name" value="DUF5679"/>
    <property type="match status" value="1"/>
</dbReference>
<dbReference type="AlphaFoldDB" id="A0A2Z6RMQ9"/>
<keyword evidence="3" id="KW-1185">Reference proteome</keyword>
<evidence type="ECO:0000313" key="3">
    <source>
        <dbReference type="Proteomes" id="UP000247702"/>
    </source>
</evidence>
<reference evidence="2 3" key="1">
    <citation type="submission" date="2017-11" db="EMBL/GenBank/DDBJ databases">
        <title>The genome of Rhizophagus clarus HR1 reveals common genetic basis of auxotrophy among arbuscular mycorrhizal fungi.</title>
        <authorList>
            <person name="Kobayashi Y."/>
        </authorList>
    </citation>
    <scope>NUCLEOTIDE SEQUENCE [LARGE SCALE GENOMIC DNA]</scope>
    <source>
        <strain evidence="2 3">HR1</strain>
    </source>
</reference>
<proteinExistence type="predicted"/>
<accession>A0A2Z6RMQ9</accession>
<evidence type="ECO:0000259" key="1">
    <source>
        <dbReference type="Pfam" id="PF18930"/>
    </source>
</evidence>
<sequence length="192" mass="21874">MTEIYCTKCRKKTETSSEVQDMTDKGRYRIHGDCIICGTHKNTLTGENWEVKLHSKREVLDAKKKRKKTATNKKAKKLGLKILDADDKVQAYIKRPTTPSCTLRLESDQEEGIPTPIQDDEEIEIPAPTQGDGSVSEYFESIKLYAIARNKDLDDFNIEIDFILGLKLDNAKRAKEFGFEKPLKEIVEHLVG</sequence>
<protein>
    <recommendedName>
        <fullName evidence="1">DUF5679 domain-containing protein</fullName>
    </recommendedName>
</protein>
<dbReference type="Proteomes" id="UP000247702">
    <property type="component" value="Unassembled WGS sequence"/>
</dbReference>
<gene>
    <name evidence="2" type="ORF">RclHR1_05150011</name>
</gene>
<evidence type="ECO:0000313" key="2">
    <source>
        <dbReference type="EMBL" id="GBC03501.1"/>
    </source>
</evidence>
<comment type="caution">
    <text evidence="2">The sequence shown here is derived from an EMBL/GenBank/DDBJ whole genome shotgun (WGS) entry which is preliminary data.</text>
</comment>
<dbReference type="InterPro" id="IPR044044">
    <property type="entry name" value="DUF5679"/>
</dbReference>